<dbReference type="PANTHER" id="PTHR44969">
    <property type="entry name" value="CELL SURFACE A33 ANTIGEN"/>
    <property type="match status" value="1"/>
</dbReference>
<feature type="domain" description="Ig-like" evidence="3">
    <location>
        <begin position="178"/>
        <end position="266"/>
    </location>
</feature>
<dbReference type="SUPFAM" id="SSF48726">
    <property type="entry name" value="Immunoglobulin"/>
    <property type="match status" value="2"/>
</dbReference>
<dbReference type="Proteomes" id="UP001219934">
    <property type="component" value="Unassembled WGS sequence"/>
</dbReference>
<dbReference type="InterPro" id="IPR013106">
    <property type="entry name" value="Ig_V-set"/>
</dbReference>
<dbReference type="PROSITE" id="PS50835">
    <property type="entry name" value="IG_LIKE"/>
    <property type="match status" value="2"/>
</dbReference>
<feature type="compositionally biased region" description="Basic and acidic residues" evidence="1">
    <location>
        <begin position="332"/>
        <end position="348"/>
    </location>
</feature>
<dbReference type="InterPro" id="IPR013783">
    <property type="entry name" value="Ig-like_fold"/>
</dbReference>
<dbReference type="AlphaFoldDB" id="A0AAD6AXX4"/>
<sequence>MIGLLETCDLQVLTYYLERSTSLRLGVHREEMITHKELGWRKLFLILTVLPCCRSLQVSIPEREYEAASGGEVTMTCSFTPARPVTNTLVITWEANPENTGEPMQSVATYYLNNPVDIAPKYEGRASLEINQQVSTLRLSKLTVQDSRSYQCGVMIPNDDEGVTAATTSLLVLVPPSPPICKIQGEASYFNNISLTCMSEDGSPQPAYQWKSFSVKSIARPFPAKTTEKAGVLSLYNISIDTSGFFICTSTNRVGSSSCNLTLAVTPGSMNIGSTAGIIVGVLAGVVLLGIVTYCCCKKKGKKEEYTEGSPGEAAYYDKDAAEAGEQYWDDKSKGDIKQAKQHEDKNLPESSYSVGAANKLEEDQQSYYSSQEKHAGKGSDVDSQRYQEDQQDRHLGSRDRLDDESNRYDGRPDRLEDERSSHYSGSVDRQDDRRDRSGDQRDRSGGSRDRLDDQRDRSGGSRDRLDDQRDRSGGSRDRLDDQRDRSGGSRDRLDENRDRYRGSQDRLDENRDRSVGSRDRLDENRDRHGGSRDRLDDRYDRHGGSRDGLDYTDDQNRNRY</sequence>
<feature type="compositionally biased region" description="Basic and acidic residues" evidence="1">
    <location>
        <begin position="372"/>
        <end position="422"/>
    </location>
</feature>
<evidence type="ECO:0000256" key="2">
    <source>
        <dbReference type="SAM" id="Phobius"/>
    </source>
</evidence>
<dbReference type="InterPro" id="IPR036179">
    <property type="entry name" value="Ig-like_dom_sf"/>
</dbReference>
<keyword evidence="2" id="KW-0472">Membrane</keyword>
<evidence type="ECO:0000313" key="5">
    <source>
        <dbReference type="Proteomes" id="UP001219934"/>
    </source>
</evidence>
<name>A0AAD6AXX4_9TELE</name>
<dbReference type="InterPro" id="IPR042474">
    <property type="entry name" value="A33"/>
</dbReference>
<evidence type="ECO:0000256" key="1">
    <source>
        <dbReference type="SAM" id="MobiDB-lite"/>
    </source>
</evidence>
<gene>
    <name evidence="4" type="ORF">JOQ06_029913</name>
</gene>
<evidence type="ECO:0000259" key="3">
    <source>
        <dbReference type="PROSITE" id="PS50835"/>
    </source>
</evidence>
<dbReference type="PANTHER" id="PTHR44969:SF1">
    <property type="entry name" value="CELL SURFACE A33 ANTIGEN"/>
    <property type="match status" value="1"/>
</dbReference>
<feature type="region of interest" description="Disordered" evidence="1">
    <location>
        <begin position="365"/>
        <end position="561"/>
    </location>
</feature>
<feature type="compositionally biased region" description="Basic and acidic residues" evidence="1">
    <location>
        <begin position="429"/>
        <end position="561"/>
    </location>
</feature>
<feature type="domain" description="Ig-like" evidence="3">
    <location>
        <begin position="51"/>
        <end position="169"/>
    </location>
</feature>
<dbReference type="Pfam" id="PF07686">
    <property type="entry name" value="V-set"/>
    <property type="match status" value="1"/>
</dbReference>
<dbReference type="EMBL" id="JAPTMU010000013">
    <property type="protein sequence ID" value="KAJ4933076.1"/>
    <property type="molecule type" value="Genomic_DNA"/>
</dbReference>
<keyword evidence="2" id="KW-0812">Transmembrane</keyword>
<dbReference type="InterPro" id="IPR003599">
    <property type="entry name" value="Ig_sub"/>
</dbReference>
<feature type="transmembrane region" description="Helical" evidence="2">
    <location>
        <begin position="276"/>
        <end position="297"/>
    </location>
</feature>
<dbReference type="Gene3D" id="2.60.40.10">
    <property type="entry name" value="Immunoglobulins"/>
    <property type="match status" value="2"/>
</dbReference>
<dbReference type="GO" id="GO:0005886">
    <property type="term" value="C:plasma membrane"/>
    <property type="evidence" value="ECO:0007669"/>
    <property type="project" value="InterPro"/>
</dbReference>
<dbReference type="SMART" id="SM00409">
    <property type="entry name" value="IG"/>
    <property type="match status" value="2"/>
</dbReference>
<keyword evidence="2" id="KW-1133">Transmembrane helix</keyword>
<proteinExistence type="predicted"/>
<evidence type="ECO:0000313" key="4">
    <source>
        <dbReference type="EMBL" id="KAJ4933076.1"/>
    </source>
</evidence>
<protein>
    <recommendedName>
        <fullName evidence="3">Ig-like domain-containing protein</fullName>
    </recommendedName>
</protein>
<keyword evidence="5" id="KW-1185">Reference proteome</keyword>
<dbReference type="InterPro" id="IPR007110">
    <property type="entry name" value="Ig-like_dom"/>
</dbReference>
<comment type="caution">
    <text evidence="4">The sequence shown here is derived from an EMBL/GenBank/DDBJ whole genome shotgun (WGS) entry which is preliminary data.</text>
</comment>
<reference evidence="4" key="1">
    <citation type="submission" date="2022-11" db="EMBL/GenBank/DDBJ databases">
        <title>Chromosome-level genome of Pogonophryne albipinna.</title>
        <authorList>
            <person name="Jo E."/>
        </authorList>
    </citation>
    <scope>NUCLEOTIDE SEQUENCE</scope>
    <source>
        <strain evidence="4">SGF0006</strain>
        <tissue evidence="4">Muscle</tissue>
    </source>
</reference>
<organism evidence="4 5">
    <name type="scientific">Pogonophryne albipinna</name>
    <dbReference type="NCBI Taxonomy" id="1090488"/>
    <lineage>
        <taxon>Eukaryota</taxon>
        <taxon>Metazoa</taxon>
        <taxon>Chordata</taxon>
        <taxon>Craniata</taxon>
        <taxon>Vertebrata</taxon>
        <taxon>Euteleostomi</taxon>
        <taxon>Actinopterygii</taxon>
        <taxon>Neopterygii</taxon>
        <taxon>Teleostei</taxon>
        <taxon>Neoteleostei</taxon>
        <taxon>Acanthomorphata</taxon>
        <taxon>Eupercaria</taxon>
        <taxon>Perciformes</taxon>
        <taxon>Notothenioidei</taxon>
        <taxon>Pogonophryne</taxon>
    </lineage>
</organism>
<accession>A0AAD6AXX4</accession>
<feature type="region of interest" description="Disordered" evidence="1">
    <location>
        <begin position="332"/>
        <end position="353"/>
    </location>
</feature>